<accession>A0ABR3Y1Z7</accession>
<protein>
    <submittedName>
        <fullName evidence="2">Uncharacterized protein</fullName>
    </submittedName>
</protein>
<reference evidence="2 3" key="1">
    <citation type="journal article" date="2024" name="Commun. Biol.">
        <title>Comparative genomic analysis of thermophilic fungi reveals convergent evolutionary adaptations and gene losses.</title>
        <authorList>
            <person name="Steindorff A.S."/>
            <person name="Aguilar-Pontes M.V."/>
            <person name="Robinson A.J."/>
            <person name="Andreopoulos B."/>
            <person name="LaButti K."/>
            <person name="Kuo A."/>
            <person name="Mondo S."/>
            <person name="Riley R."/>
            <person name="Otillar R."/>
            <person name="Haridas S."/>
            <person name="Lipzen A."/>
            <person name="Grimwood J."/>
            <person name="Schmutz J."/>
            <person name="Clum A."/>
            <person name="Reid I.D."/>
            <person name="Moisan M.C."/>
            <person name="Butler G."/>
            <person name="Nguyen T.T.M."/>
            <person name="Dewar K."/>
            <person name="Conant G."/>
            <person name="Drula E."/>
            <person name="Henrissat B."/>
            <person name="Hansel C."/>
            <person name="Singer S."/>
            <person name="Hutchinson M.I."/>
            <person name="de Vries R.P."/>
            <person name="Natvig D.O."/>
            <person name="Powell A.J."/>
            <person name="Tsang A."/>
            <person name="Grigoriev I.V."/>
        </authorList>
    </citation>
    <scope>NUCLEOTIDE SEQUENCE [LARGE SCALE GENOMIC DNA]</scope>
    <source>
        <strain evidence="2 3">ATCC 24622</strain>
    </source>
</reference>
<evidence type="ECO:0000313" key="3">
    <source>
        <dbReference type="Proteomes" id="UP001586593"/>
    </source>
</evidence>
<feature type="region of interest" description="Disordered" evidence="1">
    <location>
        <begin position="215"/>
        <end position="239"/>
    </location>
</feature>
<feature type="compositionally biased region" description="Basic and acidic residues" evidence="1">
    <location>
        <begin position="540"/>
        <end position="562"/>
    </location>
</feature>
<organism evidence="2 3">
    <name type="scientific">Phialemonium thermophilum</name>
    <dbReference type="NCBI Taxonomy" id="223376"/>
    <lineage>
        <taxon>Eukaryota</taxon>
        <taxon>Fungi</taxon>
        <taxon>Dikarya</taxon>
        <taxon>Ascomycota</taxon>
        <taxon>Pezizomycotina</taxon>
        <taxon>Sordariomycetes</taxon>
        <taxon>Sordariomycetidae</taxon>
        <taxon>Cephalothecales</taxon>
        <taxon>Cephalothecaceae</taxon>
        <taxon>Phialemonium</taxon>
    </lineage>
</organism>
<feature type="region of interest" description="Disordered" evidence="1">
    <location>
        <begin position="431"/>
        <end position="472"/>
    </location>
</feature>
<feature type="region of interest" description="Disordered" evidence="1">
    <location>
        <begin position="55"/>
        <end position="102"/>
    </location>
</feature>
<dbReference type="InterPro" id="IPR018853">
    <property type="entry name" value="DUF2457"/>
</dbReference>
<evidence type="ECO:0000313" key="2">
    <source>
        <dbReference type="EMBL" id="KAL1882000.1"/>
    </source>
</evidence>
<feature type="region of interest" description="Disordered" evidence="1">
    <location>
        <begin position="506"/>
        <end position="612"/>
    </location>
</feature>
<feature type="region of interest" description="Disordered" evidence="1">
    <location>
        <begin position="334"/>
        <end position="406"/>
    </location>
</feature>
<evidence type="ECO:0000256" key="1">
    <source>
        <dbReference type="SAM" id="MobiDB-lite"/>
    </source>
</evidence>
<name>A0ABR3Y1Z7_9PEZI</name>
<feature type="compositionally biased region" description="Low complexity" evidence="1">
    <location>
        <begin position="137"/>
        <end position="151"/>
    </location>
</feature>
<dbReference type="Proteomes" id="UP001586593">
    <property type="component" value="Unassembled WGS sequence"/>
</dbReference>
<comment type="caution">
    <text evidence="2">The sequence shown here is derived from an EMBL/GenBank/DDBJ whole genome shotgun (WGS) entry which is preliminary data.</text>
</comment>
<dbReference type="Pfam" id="PF10446">
    <property type="entry name" value="DUF2457"/>
    <property type="match status" value="1"/>
</dbReference>
<feature type="region of interest" description="Disordered" evidence="1">
    <location>
        <begin position="131"/>
        <end position="162"/>
    </location>
</feature>
<dbReference type="EMBL" id="JAZHXJ010000019">
    <property type="protein sequence ID" value="KAL1882000.1"/>
    <property type="molecule type" value="Genomic_DNA"/>
</dbReference>
<feature type="compositionally biased region" description="Polar residues" evidence="1">
    <location>
        <begin position="435"/>
        <end position="445"/>
    </location>
</feature>
<feature type="region of interest" description="Disordered" evidence="1">
    <location>
        <begin position="177"/>
        <end position="200"/>
    </location>
</feature>
<proteinExistence type="predicted"/>
<feature type="compositionally biased region" description="Polar residues" evidence="1">
    <location>
        <begin position="218"/>
        <end position="229"/>
    </location>
</feature>
<gene>
    <name evidence="2" type="ORF">VTK73DRAFT_2982</name>
</gene>
<feature type="compositionally biased region" description="Basic residues" evidence="1">
    <location>
        <begin position="563"/>
        <end position="589"/>
    </location>
</feature>
<sequence>MLNHTPHDSATSNVLAWTTHSANVEPCAEEEIGDADEPPDLPVPVSPITNHFKRAPVRRGSEHHESLLTRALQSHSEDETQESRSSTLRRRRSMTSNVSVASTTDLTCDTGITTPARTGSPSPRCHDVKVDHGIPATSRPSTGMPSSPPGTEIATSATVETKPTEKKRCISFACAAKPSRESREPKPTTSQTGFGAVKPVVKDGPKRPCIKFACPSQPAATKNQPLQQDATDRSLGLPEDTTFYAARKTRSPSIRSVRPVFARRSSGTPSTVRSKKYIIANSRDLQSESSRFHEFASEEPEEDDWIRCDGVVRGRLTIDDTLQKENAIRKLAKEAEEEAELEEDVDDETADGENVDNEDDEPDLEEDGNGDLEDDEYSGYGSDDDVSDGYNTDNETGFAESEDEDDGLVLWTTGEASNISSRFSNRLSVHRRSSFNENLSDSSILTKPRHRSSRAKNITARPGTPELPDSTDFVCGTLDEDRPLEEAYISCIAARRLEKLHLIPQDIDPSFPTSEPEDDEDDTYNTHGHRGDDDLMWFHGEPDDIHQEINRVDRRRKDEQSPKRYHSPPPRRHHSPAPKGRVRSPRRHFDKLSPKRCTSPPPPQPCRSPLGSLVQTGQGIAFNKPPAFRPGLVYTKSLPRAPVLLPPLKKRGRSGTVTKGNHVRGAIDIVKGLEQKRQRRKEKFYQKYCSRARKNQGQSRRPAPGQGAERMREVGLIMAGKIGPGNYVISV</sequence>
<keyword evidence="3" id="KW-1185">Reference proteome</keyword>
<feature type="compositionally biased region" description="Acidic residues" evidence="1">
    <location>
        <begin position="335"/>
        <end position="387"/>
    </location>
</feature>